<name>A0AA85KIC1_TRIRE</name>
<feature type="compositionally biased region" description="Acidic residues" evidence="1">
    <location>
        <begin position="346"/>
        <end position="368"/>
    </location>
</feature>
<evidence type="ECO:0000313" key="3">
    <source>
        <dbReference type="WBParaSite" id="TREG1_80060.1"/>
    </source>
</evidence>
<feature type="region of interest" description="Disordered" evidence="1">
    <location>
        <begin position="295"/>
        <end position="319"/>
    </location>
</feature>
<feature type="compositionally biased region" description="Low complexity" evidence="1">
    <location>
        <begin position="433"/>
        <end position="448"/>
    </location>
</feature>
<organism evidence="2 3">
    <name type="scientific">Trichobilharzia regenti</name>
    <name type="common">Nasal bird schistosome</name>
    <dbReference type="NCBI Taxonomy" id="157069"/>
    <lineage>
        <taxon>Eukaryota</taxon>
        <taxon>Metazoa</taxon>
        <taxon>Spiralia</taxon>
        <taxon>Lophotrochozoa</taxon>
        <taxon>Platyhelminthes</taxon>
        <taxon>Trematoda</taxon>
        <taxon>Digenea</taxon>
        <taxon>Strigeidida</taxon>
        <taxon>Schistosomatoidea</taxon>
        <taxon>Schistosomatidae</taxon>
        <taxon>Trichobilharzia</taxon>
    </lineage>
</organism>
<proteinExistence type="predicted"/>
<keyword evidence="2" id="KW-1185">Reference proteome</keyword>
<accession>A0AA85KIC1</accession>
<dbReference type="AlphaFoldDB" id="A0AA85KIC1"/>
<dbReference type="WBParaSite" id="TREG1_80060.1">
    <property type="protein sequence ID" value="TREG1_80060.1"/>
    <property type="gene ID" value="TREG1_80060"/>
</dbReference>
<protein>
    <submittedName>
        <fullName evidence="3">Uncharacterized protein</fullName>
    </submittedName>
</protein>
<sequence>METLEAMLKTMREFVDFIDQNKQNIFNGVGISSPVVYKPVSGCSLCTSNLNSVQNDYPTQILAPLVSKLSGYLDALNSSRETLKAPQLVLNSVITQQTKPVELFSWCPIEVQEDGDCCLGGIERGLNEVCKFTITKRVLSISENGQIVYTEGGNAYQLHGGFSWSTFCAVNSTLPLTSPPTGIVNAFSNGFPAGNWRCWTQGLYYFTSTIFDGLGVSGTVEPTLGPVNMTDSSPVQQLKDNHPYKDILSSYKRNVDMDPYIVNTLRTLNKDLPTKNHAVKFKNVNSKHQFIANESSGSIAGRDGNNLSTTASPSSPSFSHFASVSEVFEFKQPSNKFRKRKRIEPREEDGEEEEDEEETGEIIDEEDCVMQQKTNRHHHHHHQSHHHDRRRHHSINKTATARQSERTLYKSILNGNMNNNNGDGDNNSRRKNNNNNNVNKDYNNKAKNGVVSQKHRKSQTNDHSDIDERYRLYTASGKIVDVRQLCRTRSGRLALPKLDKRYEQSIVMSDGHVLGVNHNVDDATILSWLSSSSNSS</sequence>
<feature type="compositionally biased region" description="Low complexity" evidence="1">
    <location>
        <begin position="414"/>
        <end position="425"/>
    </location>
</feature>
<evidence type="ECO:0000256" key="1">
    <source>
        <dbReference type="SAM" id="MobiDB-lite"/>
    </source>
</evidence>
<feature type="region of interest" description="Disordered" evidence="1">
    <location>
        <begin position="340"/>
        <end position="465"/>
    </location>
</feature>
<evidence type="ECO:0000313" key="2">
    <source>
        <dbReference type="Proteomes" id="UP000050795"/>
    </source>
</evidence>
<feature type="compositionally biased region" description="Basic residues" evidence="1">
    <location>
        <begin position="374"/>
        <end position="395"/>
    </location>
</feature>
<feature type="compositionally biased region" description="Low complexity" evidence="1">
    <location>
        <begin position="308"/>
        <end position="319"/>
    </location>
</feature>
<reference evidence="2" key="1">
    <citation type="submission" date="2022-06" db="EMBL/GenBank/DDBJ databases">
        <authorList>
            <person name="Berger JAMES D."/>
            <person name="Berger JAMES D."/>
        </authorList>
    </citation>
    <scope>NUCLEOTIDE SEQUENCE [LARGE SCALE GENOMIC DNA]</scope>
</reference>
<reference evidence="3" key="2">
    <citation type="submission" date="2023-11" db="UniProtKB">
        <authorList>
            <consortium name="WormBaseParasite"/>
        </authorList>
    </citation>
    <scope>IDENTIFICATION</scope>
</reference>
<dbReference type="Proteomes" id="UP000050795">
    <property type="component" value="Unassembled WGS sequence"/>
</dbReference>